<keyword evidence="2" id="KW-1185">Reference proteome</keyword>
<sequence>MTSAPTPRNERFPLPSIEAAWPFTDDDEKEHNATSIITTDGIGFEEVEELVRVPFCFELNQKGRALSRTCCNVV</sequence>
<evidence type="ECO:0000313" key="2">
    <source>
        <dbReference type="Proteomes" id="UP001359559"/>
    </source>
</evidence>
<reference evidence="1 2" key="1">
    <citation type="submission" date="2024-01" db="EMBL/GenBank/DDBJ databases">
        <title>The genomes of 5 underutilized Papilionoideae crops provide insights into root nodulation and disease resistance.</title>
        <authorList>
            <person name="Yuan L."/>
        </authorList>
    </citation>
    <scope>NUCLEOTIDE SEQUENCE [LARGE SCALE GENOMIC DNA]</scope>
    <source>
        <strain evidence="1">LY-2023</strain>
        <tissue evidence="1">Leaf</tissue>
    </source>
</reference>
<gene>
    <name evidence="1" type="ORF">RJT34_29722</name>
</gene>
<dbReference type="Proteomes" id="UP001359559">
    <property type="component" value="Unassembled WGS sequence"/>
</dbReference>
<comment type="caution">
    <text evidence="1">The sequence shown here is derived from an EMBL/GenBank/DDBJ whole genome shotgun (WGS) entry which is preliminary data.</text>
</comment>
<evidence type="ECO:0000313" key="1">
    <source>
        <dbReference type="EMBL" id="KAK7262161.1"/>
    </source>
</evidence>
<dbReference type="EMBL" id="JAYKXN010000008">
    <property type="protein sequence ID" value="KAK7262161.1"/>
    <property type="molecule type" value="Genomic_DNA"/>
</dbReference>
<dbReference type="AlphaFoldDB" id="A0AAN9ERS4"/>
<proteinExistence type="predicted"/>
<name>A0AAN9ERS4_CLITE</name>
<protein>
    <submittedName>
        <fullName evidence="1">Uncharacterized protein</fullName>
    </submittedName>
</protein>
<organism evidence="1 2">
    <name type="scientific">Clitoria ternatea</name>
    <name type="common">Butterfly pea</name>
    <dbReference type="NCBI Taxonomy" id="43366"/>
    <lineage>
        <taxon>Eukaryota</taxon>
        <taxon>Viridiplantae</taxon>
        <taxon>Streptophyta</taxon>
        <taxon>Embryophyta</taxon>
        <taxon>Tracheophyta</taxon>
        <taxon>Spermatophyta</taxon>
        <taxon>Magnoliopsida</taxon>
        <taxon>eudicotyledons</taxon>
        <taxon>Gunneridae</taxon>
        <taxon>Pentapetalae</taxon>
        <taxon>rosids</taxon>
        <taxon>fabids</taxon>
        <taxon>Fabales</taxon>
        <taxon>Fabaceae</taxon>
        <taxon>Papilionoideae</taxon>
        <taxon>50 kb inversion clade</taxon>
        <taxon>NPAAA clade</taxon>
        <taxon>indigoferoid/millettioid clade</taxon>
        <taxon>Phaseoleae</taxon>
        <taxon>Clitoria</taxon>
    </lineage>
</organism>
<accession>A0AAN9ERS4</accession>